<dbReference type="Gene3D" id="3.10.450.40">
    <property type="match status" value="2"/>
</dbReference>
<sequence length="245" mass="26046">MKRNIAIAVVTAVALVGGGTATAIAVSGDDEPTSTNQVDTWGSDDDGRDDDRDDRRDNDGDDGRDDLDDDDARALSADVTAAEAVFVALKHQPGTAVSVEMDDDDDDDHRGRAAWEVDILGGGDTWYSVWIDPSSGKVLGSERDDDDDADEVRAALKGTSVTAEEAAKAAAAKGTVTSVDLDDDGPRDKAVWEVETVTAGGDDREWLVGLNSGKVTADDDSDDRDDRGDDGRDDDADDRNDRDDR</sequence>
<dbReference type="Proteomes" id="UP001335325">
    <property type="component" value="Chromosome"/>
</dbReference>
<feature type="domain" description="PepSY" evidence="3">
    <location>
        <begin position="161"/>
        <end position="217"/>
    </location>
</feature>
<evidence type="ECO:0000256" key="2">
    <source>
        <dbReference type="SAM" id="SignalP"/>
    </source>
</evidence>
<feature type="compositionally biased region" description="Basic and acidic residues" evidence="1">
    <location>
        <begin position="49"/>
        <end position="58"/>
    </location>
</feature>
<feature type="chain" id="PRO_5047550150" evidence="2">
    <location>
        <begin position="26"/>
        <end position="245"/>
    </location>
</feature>
<feature type="compositionally biased region" description="Acidic residues" evidence="1">
    <location>
        <begin position="59"/>
        <end position="70"/>
    </location>
</feature>
<evidence type="ECO:0000313" key="5">
    <source>
        <dbReference type="Proteomes" id="UP001335325"/>
    </source>
</evidence>
<protein>
    <submittedName>
        <fullName evidence="4">PepSY domain-containing protein</fullName>
    </submittedName>
</protein>
<evidence type="ECO:0000313" key="4">
    <source>
        <dbReference type="EMBL" id="WSD09006.1"/>
    </source>
</evidence>
<evidence type="ECO:0000259" key="3">
    <source>
        <dbReference type="Pfam" id="PF03413"/>
    </source>
</evidence>
<proteinExistence type="predicted"/>
<dbReference type="Pfam" id="PF03413">
    <property type="entry name" value="PepSY"/>
    <property type="match status" value="2"/>
</dbReference>
<evidence type="ECO:0000256" key="1">
    <source>
        <dbReference type="SAM" id="MobiDB-lite"/>
    </source>
</evidence>
<dbReference type="EMBL" id="CP109134">
    <property type="protein sequence ID" value="WSD09006.1"/>
    <property type="molecule type" value="Genomic_DNA"/>
</dbReference>
<feature type="region of interest" description="Disordered" evidence="1">
    <location>
        <begin position="203"/>
        <end position="245"/>
    </location>
</feature>
<keyword evidence="5" id="KW-1185">Reference proteome</keyword>
<dbReference type="RefSeq" id="WP_326754810.1">
    <property type="nucleotide sequence ID" value="NZ_CP109134.1"/>
</dbReference>
<feature type="domain" description="PepSY" evidence="3">
    <location>
        <begin position="79"/>
        <end position="142"/>
    </location>
</feature>
<feature type="region of interest" description="Disordered" evidence="1">
    <location>
        <begin position="169"/>
        <end position="188"/>
    </location>
</feature>
<dbReference type="InterPro" id="IPR025711">
    <property type="entry name" value="PepSY"/>
</dbReference>
<accession>A0ABZ1GUX1</accession>
<dbReference type="GeneID" id="91546276"/>
<organism evidence="4 5">
    <name type="scientific">Streptomyces hirsutus</name>
    <dbReference type="NCBI Taxonomy" id="35620"/>
    <lineage>
        <taxon>Bacteria</taxon>
        <taxon>Bacillati</taxon>
        <taxon>Actinomycetota</taxon>
        <taxon>Actinomycetes</taxon>
        <taxon>Kitasatosporales</taxon>
        <taxon>Streptomycetaceae</taxon>
        <taxon>Streptomyces</taxon>
    </lineage>
</organism>
<feature type="signal peptide" evidence="2">
    <location>
        <begin position="1"/>
        <end position="25"/>
    </location>
</feature>
<gene>
    <name evidence="4" type="ORF">OIE73_26900</name>
</gene>
<keyword evidence="2" id="KW-0732">Signal</keyword>
<reference evidence="4 5" key="1">
    <citation type="submission" date="2022-10" db="EMBL/GenBank/DDBJ databases">
        <title>The complete genomes of actinobacterial strains from the NBC collection.</title>
        <authorList>
            <person name="Joergensen T.S."/>
            <person name="Alvarez Arevalo M."/>
            <person name="Sterndorff E.B."/>
            <person name="Faurdal D."/>
            <person name="Vuksanovic O."/>
            <person name="Mourched A.-S."/>
            <person name="Charusanti P."/>
            <person name="Shaw S."/>
            <person name="Blin K."/>
            <person name="Weber T."/>
        </authorList>
    </citation>
    <scope>NUCLEOTIDE SEQUENCE [LARGE SCALE GENOMIC DNA]</scope>
    <source>
        <strain evidence="4 5">NBC 01753</strain>
    </source>
</reference>
<feature type="region of interest" description="Disordered" evidence="1">
    <location>
        <begin position="24"/>
        <end position="70"/>
    </location>
</feature>
<name>A0ABZ1GUX1_9ACTN</name>